<dbReference type="GO" id="GO:0005634">
    <property type="term" value="C:nucleus"/>
    <property type="evidence" value="ECO:0007669"/>
    <property type="project" value="TreeGrafter"/>
</dbReference>
<dbReference type="PROSITE" id="PS51679">
    <property type="entry name" value="SAM_MT_C5"/>
    <property type="match status" value="1"/>
</dbReference>
<feature type="active site" evidence="6">
    <location>
        <position position="229"/>
    </location>
</feature>
<dbReference type="SUPFAM" id="SSF53335">
    <property type="entry name" value="S-adenosyl-L-methionine-dependent methyltransferases"/>
    <property type="match status" value="1"/>
</dbReference>
<feature type="compositionally biased region" description="Acidic residues" evidence="7">
    <location>
        <begin position="42"/>
        <end position="54"/>
    </location>
</feature>
<dbReference type="SMART" id="SM00487">
    <property type="entry name" value="DEXDc"/>
    <property type="match status" value="1"/>
</dbReference>
<dbReference type="PANTHER" id="PTHR45626:SF26">
    <property type="entry name" value="FAMILY HELICASE, PUTATIVE (AFU_ORTHOLOGUE AFUA_2G09120)-RELATED"/>
    <property type="match status" value="1"/>
</dbReference>
<feature type="region of interest" description="Disordered" evidence="7">
    <location>
        <begin position="1461"/>
        <end position="1486"/>
    </location>
</feature>
<dbReference type="OrthoDB" id="423221at2759"/>
<feature type="domain" description="Helicase ATP-binding" evidence="8">
    <location>
        <begin position="1208"/>
        <end position="1588"/>
    </location>
</feature>
<dbReference type="InterPro" id="IPR001525">
    <property type="entry name" value="C5_MeTfrase"/>
</dbReference>
<name>W9CNC0_SCLBF</name>
<reference evidence="9 10" key="1">
    <citation type="journal article" date="2014" name="Genome Announc.">
        <title>Draft genome sequence of Sclerotinia borealis, a psychrophilic plant pathogenic fungus.</title>
        <authorList>
            <person name="Mardanov A.V."/>
            <person name="Beletsky A.V."/>
            <person name="Kadnikov V.V."/>
            <person name="Ignatov A.N."/>
            <person name="Ravin N.V."/>
        </authorList>
    </citation>
    <scope>NUCLEOTIDE SEQUENCE [LARGE SCALE GENOMIC DNA]</scope>
    <source>
        <strain evidence="10">F-4157</strain>
    </source>
</reference>
<comment type="similarity">
    <text evidence="6">Belongs to the class I-like SAM-binding methyltransferase superfamily. C5-methyltransferase family.</text>
</comment>
<evidence type="ECO:0000259" key="8">
    <source>
        <dbReference type="SMART" id="SM00487"/>
    </source>
</evidence>
<evidence type="ECO:0000256" key="2">
    <source>
        <dbReference type="ARBA" id="ARBA00022679"/>
    </source>
</evidence>
<feature type="region of interest" description="Disordered" evidence="7">
    <location>
        <begin position="2086"/>
        <end position="2191"/>
    </location>
</feature>
<dbReference type="GO" id="GO:0005524">
    <property type="term" value="F:ATP binding"/>
    <property type="evidence" value="ECO:0007669"/>
    <property type="project" value="UniProtKB-KW"/>
</dbReference>
<keyword evidence="1 6" id="KW-0489">Methyltransferase</keyword>
<proteinExistence type="inferred from homology"/>
<feature type="region of interest" description="Disordered" evidence="7">
    <location>
        <begin position="1"/>
        <end position="79"/>
    </location>
</feature>
<dbReference type="InterPro" id="IPR050628">
    <property type="entry name" value="SNF2_RAD54_helicase_TF"/>
</dbReference>
<evidence type="ECO:0000256" key="6">
    <source>
        <dbReference type="PROSITE-ProRule" id="PRU01016"/>
    </source>
</evidence>
<dbReference type="EMBL" id="AYSA01000158">
    <property type="protein sequence ID" value="ESZ96005.1"/>
    <property type="molecule type" value="Genomic_DNA"/>
</dbReference>
<keyword evidence="5" id="KW-0067">ATP-binding</keyword>
<evidence type="ECO:0000313" key="10">
    <source>
        <dbReference type="Proteomes" id="UP000019487"/>
    </source>
</evidence>
<dbReference type="Gene3D" id="3.40.50.150">
    <property type="entry name" value="Vaccinia Virus protein VP39"/>
    <property type="match status" value="1"/>
</dbReference>
<feature type="compositionally biased region" description="Low complexity" evidence="7">
    <location>
        <begin position="2170"/>
        <end position="2184"/>
    </location>
</feature>
<evidence type="ECO:0000313" key="9">
    <source>
        <dbReference type="EMBL" id="ESZ96005.1"/>
    </source>
</evidence>
<feature type="region of interest" description="Disordered" evidence="7">
    <location>
        <begin position="2205"/>
        <end position="2282"/>
    </location>
</feature>
<dbReference type="Gene3D" id="3.40.50.300">
    <property type="entry name" value="P-loop containing nucleotide triphosphate hydrolases"/>
    <property type="match status" value="2"/>
</dbReference>
<dbReference type="GO" id="GO:0006281">
    <property type="term" value="P:DNA repair"/>
    <property type="evidence" value="ECO:0007669"/>
    <property type="project" value="TreeGrafter"/>
</dbReference>
<dbReference type="Proteomes" id="UP000019487">
    <property type="component" value="Unassembled WGS sequence"/>
</dbReference>
<protein>
    <recommendedName>
        <fullName evidence="8">Helicase ATP-binding domain-containing protein</fullName>
    </recommendedName>
</protein>
<organism evidence="9 10">
    <name type="scientific">Sclerotinia borealis (strain F-4128)</name>
    <dbReference type="NCBI Taxonomy" id="1432307"/>
    <lineage>
        <taxon>Eukaryota</taxon>
        <taxon>Fungi</taxon>
        <taxon>Dikarya</taxon>
        <taxon>Ascomycota</taxon>
        <taxon>Pezizomycotina</taxon>
        <taxon>Leotiomycetes</taxon>
        <taxon>Helotiales</taxon>
        <taxon>Sclerotiniaceae</taxon>
        <taxon>Sclerotinia</taxon>
    </lineage>
</organism>
<accession>W9CNC0</accession>
<evidence type="ECO:0000256" key="7">
    <source>
        <dbReference type="SAM" id="MobiDB-lite"/>
    </source>
</evidence>
<dbReference type="STRING" id="1432307.W9CNC0"/>
<dbReference type="HOGENOM" id="CLU_228471_0_0_1"/>
<comment type="caution">
    <text evidence="9">The sequence shown here is derived from an EMBL/GenBank/DDBJ whole genome shotgun (WGS) entry which is preliminary data.</text>
</comment>
<dbReference type="PANTHER" id="PTHR45626">
    <property type="entry name" value="TRANSCRIPTION TERMINATION FACTOR 2-RELATED"/>
    <property type="match status" value="1"/>
</dbReference>
<dbReference type="InterPro" id="IPR014001">
    <property type="entry name" value="Helicase_ATP-bd"/>
</dbReference>
<feature type="compositionally biased region" description="Low complexity" evidence="7">
    <location>
        <begin position="2138"/>
        <end position="2153"/>
    </location>
</feature>
<keyword evidence="3" id="KW-0547">Nucleotide-binding</keyword>
<dbReference type="GO" id="GO:0016787">
    <property type="term" value="F:hydrolase activity"/>
    <property type="evidence" value="ECO:0007669"/>
    <property type="project" value="UniProtKB-KW"/>
</dbReference>
<feature type="compositionally biased region" description="Basic and acidic residues" evidence="7">
    <location>
        <begin position="2206"/>
        <end position="2216"/>
    </location>
</feature>
<sequence>MARKRKVELPPEIPLEGDPETLDNPPEAGDGGIEKSDIASSESDDESSSEEEDEPRPGQKPRGKKKRRPKKKKKTGPKLYTTLKYETGTDQSLCPLYTSADFIAELIQKLLDEGFAEVSKRLKSRPLRVATACSGTEAPILFLNTLSEGLKNAGLPFEIEHVFSCEIEPYKQTYIRRNFPGAVIFRDITEALRWKDYPELKGFMTTAFGALIPLPPPHTIDLIIAGTSCTSYSTLNSNRSMDLERDQNESSRTFRAYVKLIEYLKPKIGINENVGSGPFPAMVHMLNTHGYLAGWAIFDSKYFGIPQTRQRGYAVAVPQSSLEEVGLASKYSDANAWKADFDYMKLKFSRHASTSIEQWMEKSDSKTLRAQHELQGEPRAVVSWDTCHARHEDYRHGQGLGTGKPMTDWRSTGIFRHPDHWIRDMKGFVERVHDATDVSHLRGVSRGYDDRYISRNIDLSQNVYVQHDNVKCGIMPCLTPSGSMFNTARGSKITGEEALRLQGIDTAGLELGGLTQPELRNFAGNAMTTTVVGAVMAFALLTFVSVLTPGEDVDTVMQDEMPKTFRGEEFLIDSQENIAVVQRPLTVGQCLHIVETSAKFCYCEAQTDISRSTIVKCKYCSHVSCSSCGAKPRHAYEPLSEYVGPRGVKGTKPRVDPSTIEFDIANRLPMTILISKLFTSDGKMASFLQHLVTDKVDEAQWAGLRMSYLKCLQSTVKFQKPVRSFGWHFTWLADEARLELVLDDKKVQATLYALPDHTVAVNSRLRKYLAKFPLAKTVPLYASTHSSQNMFDFTWQFWQPKFRVVEAKFRYGGELIPVYHNSVGIPKHKEDLVWSQISIQIPKDEIFTFEKIVGVYESHAECGQAFNSMHTKKGTSGTDFPMYMFFDHEGVTGNWKKHTFVFTDDQMRMECGVFRQIIATIDCSWEQPVLQKLGDSYHFEGTIFEDLADLQKEMTELVSITSYGSWTTSSKIVGPMATNSFDHSATATYQRLDLSSPQLMEEADCKVLLTAFSCKALTDVIPPRWQTNCWTKVTKRNGIDFFRDCYHLLARGLVHPSATEASPPWIPGSAQENDTCRCRVCAPLKPDMLWHLKKNGVKYQQTPFENPEAAATFEHLTTSSPAAMEQWVRFTPMDRYFQFEFYFLVNPTALSHKAAALLDEFPRPNHPVNLSWRFIPGASRITRLPVSQFVYRDTQNLGMSDQPSRFVPGMKLRNEQLKTLTWMVQQERFPPSFVEREIVETRQDDLAFRLEGRACRLVKHRAGLLAASVGYGKTVMTFALMSRQYPVDRLWSENPNTDGLIHVKATLVLVPAHLTLQWRNEACIFLDYKREGDPRLIVLSTYQHVKALTVDDVLRAELVICSSSQFDNESYLKLVAKNAAVVDLAKNSTDRAKEAWYLNAKEERKANLLRLQKELPMEADETNEVDGNQGVKKFTSFMKEKYMKDFAASGANRPHIPSRRLRGAYHEEDDANANKGVKGKGKANISAGEDDAEKSFVGPEFETNCIRGLLGVTLGDFSWPRIVTDEVSYNTGNHIAVSIRELNAQARWALSATPNITDHLSASRVARCLGINLGVDDQETIRKDKNLTSAERFLSYGPDASPSWHAARIQIAQEFCNMFVRQDTRKGSGQFNRVHRFVPMPLATAQLACYLTIKSDVINKSYMMPKTVDTRSSVQEEMMKVYGKEQDGRLRLTKAASFFPEHAKKNTNYTLKTCRGLKASALGEIKVAKDYVRKQMELIIYLLTLPEVRADLDMGIRYSNWRNQILAGQRYADPDALRDIIQVINAVESAPPKTHNELYFMVPYAPRGRRLWPSPTLKIMHNGRKMLGLLADCRRALTELHKTGVDLIHSRQEYRYYKAVLEIDRAGSLSPTGSLACHNCPRTAPLSEAVVQGNCGHILCSECNFLLDEGVCPVKPCGGTSLDDQKYLALSMYSSAGHVDPHVDSEISKYKAALRSCSIDPSCLPRSSDYDFWSKPSVKVDKITAVRTIVWDNDDGFCKFLIFSPLPEFLMLAEQIITADGIPCCNLTGKKSEIAQILENFKNNMGMKYKEKPTRTRAPRIIATVPAAPAAPVQAAPVVQVVPVSQGSQKRKRADSEDVTAAAPVSKAARVTPAEQVDDDSDDLYGVSDRETERARAAGKLNKGKASASGSASTNVPEATAHLNRKRASPDPAASASSVTSTPDDNIKDGEHVDLPAFRAAWSAERAAKNKADKADKKNKKNKKDKKDNKQARKQIDAAGLNDMYLSQIPKRLRRGKKSASSPLSSLRELPDVPILSPSSNPEDYMMTSGLGFADVIDEDDQLLYDLVFDGFPGAVSESGSEVVSDSESDAVSDAPDLTTPAFIEAPMASYPALDPSELEDAEVPIPEAFADTSSPDDESVDWARVGQEAHDPEYWDNPDPTARVLLLNIADESAAGSNLTVAQHVIFLSPYYAEKTKYNAAMTQAMGRALREGQKVGSTVFVHHLLVKDTVEIDIACELMDDSFPGKLNAMPLLSKYKSNIGPAFFRK</sequence>
<feature type="compositionally biased region" description="Basic residues" evidence="7">
    <location>
        <begin position="59"/>
        <end position="76"/>
    </location>
</feature>
<dbReference type="Pfam" id="PF00145">
    <property type="entry name" value="DNA_methylase"/>
    <property type="match status" value="1"/>
</dbReference>
<evidence type="ECO:0000256" key="3">
    <source>
        <dbReference type="ARBA" id="ARBA00022741"/>
    </source>
</evidence>
<evidence type="ECO:0000256" key="4">
    <source>
        <dbReference type="ARBA" id="ARBA00022801"/>
    </source>
</evidence>
<feature type="compositionally biased region" description="Basic and acidic residues" evidence="7">
    <location>
        <begin position="2225"/>
        <end position="2236"/>
    </location>
</feature>
<dbReference type="InterPro" id="IPR027417">
    <property type="entry name" value="P-loop_NTPase"/>
</dbReference>
<evidence type="ECO:0000256" key="5">
    <source>
        <dbReference type="ARBA" id="ARBA00022840"/>
    </source>
</evidence>
<dbReference type="GO" id="GO:0008168">
    <property type="term" value="F:methyltransferase activity"/>
    <property type="evidence" value="ECO:0007669"/>
    <property type="project" value="UniProtKB-KW"/>
</dbReference>
<keyword evidence="2 6" id="KW-0808">Transferase</keyword>
<evidence type="ECO:0000256" key="1">
    <source>
        <dbReference type="ARBA" id="ARBA00022603"/>
    </source>
</evidence>
<dbReference type="GO" id="GO:0032259">
    <property type="term" value="P:methylation"/>
    <property type="evidence" value="ECO:0007669"/>
    <property type="project" value="UniProtKB-KW"/>
</dbReference>
<gene>
    <name evidence="9" type="ORF">SBOR_3625</name>
</gene>
<dbReference type="SUPFAM" id="SSF52540">
    <property type="entry name" value="P-loop containing nucleoside triphosphate hydrolases"/>
    <property type="match status" value="2"/>
</dbReference>
<keyword evidence="10" id="KW-1185">Reference proteome</keyword>
<dbReference type="GO" id="GO:0008094">
    <property type="term" value="F:ATP-dependent activity, acting on DNA"/>
    <property type="evidence" value="ECO:0007669"/>
    <property type="project" value="TreeGrafter"/>
</dbReference>
<keyword evidence="6" id="KW-0949">S-adenosyl-L-methionine</keyword>
<keyword evidence="4" id="KW-0378">Hydrolase</keyword>
<dbReference type="InterPro" id="IPR029063">
    <property type="entry name" value="SAM-dependent_MTases_sf"/>
</dbReference>